<evidence type="ECO:0000313" key="2">
    <source>
        <dbReference type="EnsemblMetazoa" id="AMEC008690-PA"/>
    </source>
</evidence>
<accession>A0A182TUT2</accession>
<proteinExistence type="predicted"/>
<protein>
    <submittedName>
        <fullName evidence="2">Uncharacterized protein</fullName>
    </submittedName>
</protein>
<reference evidence="3" key="1">
    <citation type="submission" date="2014-01" db="EMBL/GenBank/DDBJ databases">
        <title>The Genome Sequence of Anopheles melas CM1001059_A (V2).</title>
        <authorList>
            <consortium name="The Broad Institute Genomics Platform"/>
            <person name="Neafsey D.E."/>
            <person name="Besansky N."/>
            <person name="Howell P."/>
            <person name="Walton C."/>
            <person name="Young S.K."/>
            <person name="Zeng Q."/>
            <person name="Gargeya S."/>
            <person name="Fitzgerald M."/>
            <person name="Haas B."/>
            <person name="Abouelleil A."/>
            <person name="Allen A.W."/>
            <person name="Alvarado L."/>
            <person name="Arachchi H.M."/>
            <person name="Berlin A.M."/>
            <person name="Chapman S.B."/>
            <person name="Gainer-Dewar J."/>
            <person name="Goldberg J."/>
            <person name="Griggs A."/>
            <person name="Gujja S."/>
            <person name="Hansen M."/>
            <person name="Howarth C."/>
            <person name="Imamovic A."/>
            <person name="Ireland A."/>
            <person name="Larimer J."/>
            <person name="McCowan C."/>
            <person name="Murphy C."/>
            <person name="Pearson M."/>
            <person name="Poon T.W."/>
            <person name="Priest M."/>
            <person name="Roberts A."/>
            <person name="Saif S."/>
            <person name="Shea T."/>
            <person name="Sisk P."/>
            <person name="Sykes S."/>
            <person name="Wortman J."/>
            <person name="Nusbaum C."/>
            <person name="Birren B."/>
        </authorList>
    </citation>
    <scope>NUCLEOTIDE SEQUENCE [LARGE SCALE GENOMIC DNA]</scope>
    <source>
        <strain evidence="3">CM1001059</strain>
    </source>
</reference>
<feature type="region of interest" description="Disordered" evidence="1">
    <location>
        <begin position="1"/>
        <end position="64"/>
    </location>
</feature>
<dbReference type="EnsemblMetazoa" id="AMEC008690-RA">
    <property type="protein sequence ID" value="AMEC008690-PA"/>
    <property type="gene ID" value="AMEC008690"/>
</dbReference>
<organism evidence="2 3">
    <name type="scientific">Anopheles melas</name>
    <dbReference type="NCBI Taxonomy" id="34690"/>
    <lineage>
        <taxon>Eukaryota</taxon>
        <taxon>Metazoa</taxon>
        <taxon>Ecdysozoa</taxon>
        <taxon>Arthropoda</taxon>
        <taxon>Hexapoda</taxon>
        <taxon>Insecta</taxon>
        <taxon>Pterygota</taxon>
        <taxon>Neoptera</taxon>
        <taxon>Endopterygota</taxon>
        <taxon>Diptera</taxon>
        <taxon>Nematocera</taxon>
        <taxon>Culicoidea</taxon>
        <taxon>Culicidae</taxon>
        <taxon>Anophelinae</taxon>
        <taxon>Anopheles</taxon>
    </lineage>
</organism>
<sequence length="117" mass="12646">MLNNASITSRPGYPVKGPQAPRLRKVIAGTNTTPTGRSSDRGHGHGRNLNSMPPPSELSTSTCRPKTGLKTMVAAAVRHTRTRTVMNAFISRIVSTFLRVTPMCSTSFKRAQPKVGQ</sequence>
<name>A0A182TUT2_9DIPT</name>
<dbReference type="AlphaFoldDB" id="A0A182TUT2"/>
<dbReference type="Proteomes" id="UP000075902">
    <property type="component" value="Unassembled WGS sequence"/>
</dbReference>
<dbReference type="VEuPathDB" id="VectorBase:AMEC008690"/>
<evidence type="ECO:0000256" key="1">
    <source>
        <dbReference type="SAM" id="MobiDB-lite"/>
    </source>
</evidence>
<keyword evidence="3" id="KW-1185">Reference proteome</keyword>
<reference evidence="2" key="2">
    <citation type="submission" date="2020-05" db="UniProtKB">
        <authorList>
            <consortium name="EnsemblMetazoa"/>
        </authorList>
    </citation>
    <scope>IDENTIFICATION</scope>
    <source>
        <strain evidence="2">CM1001059</strain>
    </source>
</reference>
<evidence type="ECO:0000313" key="3">
    <source>
        <dbReference type="Proteomes" id="UP000075902"/>
    </source>
</evidence>